<comment type="pathway">
    <text evidence="2">Secondary metabolite biosynthesis.</text>
</comment>
<dbReference type="PRINTS" id="PR00463">
    <property type="entry name" value="EP450I"/>
</dbReference>
<reference evidence="10 11" key="1">
    <citation type="journal article" date="2021" name="Environ. Microbiol.">
        <title>Gene family expansions and transcriptome signatures uncover fungal adaptations to wood decay.</title>
        <authorList>
            <person name="Hage H."/>
            <person name="Miyauchi S."/>
            <person name="Viragh M."/>
            <person name="Drula E."/>
            <person name="Min B."/>
            <person name="Chaduli D."/>
            <person name="Navarro D."/>
            <person name="Favel A."/>
            <person name="Norest M."/>
            <person name="Lesage-Meessen L."/>
            <person name="Balint B."/>
            <person name="Merenyi Z."/>
            <person name="de Eugenio L."/>
            <person name="Morin E."/>
            <person name="Martinez A.T."/>
            <person name="Baldrian P."/>
            <person name="Stursova M."/>
            <person name="Martinez M.J."/>
            <person name="Novotny C."/>
            <person name="Magnuson J.K."/>
            <person name="Spatafora J.W."/>
            <person name="Maurice S."/>
            <person name="Pangilinan J."/>
            <person name="Andreopoulos W."/>
            <person name="LaButti K."/>
            <person name="Hundley H."/>
            <person name="Na H."/>
            <person name="Kuo A."/>
            <person name="Barry K."/>
            <person name="Lipzen A."/>
            <person name="Henrissat B."/>
            <person name="Riley R."/>
            <person name="Ahrendt S."/>
            <person name="Nagy L.G."/>
            <person name="Grigoriev I.V."/>
            <person name="Martin F."/>
            <person name="Rosso M.N."/>
        </authorList>
    </citation>
    <scope>NUCLEOTIDE SEQUENCE [LARGE SCALE GENOMIC DNA]</scope>
    <source>
        <strain evidence="10 11">CIRM-BRFM 1785</strain>
    </source>
</reference>
<evidence type="ECO:0000256" key="2">
    <source>
        <dbReference type="ARBA" id="ARBA00005179"/>
    </source>
</evidence>
<evidence type="ECO:0000256" key="9">
    <source>
        <dbReference type="RuleBase" id="RU000461"/>
    </source>
</evidence>
<comment type="similarity">
    <text evidence="3 9">Belongs to the cytochrome P450 family.</text>
</comment>
<comment type="cofactor">
    <cofactor evidence="1">
        <name>heme</name>
        <dbReference type="ChEBI" id="CHEBI:30413"/>
    </cofactor>
</comment>
<evidence type="ECO:0000256" key="1">
    <source>
        <dbReference type="ARBA" id="ARBA00001971"/>
    </source>
</evidence>
<dbReference type="InterPro" id="IPR001128">
    <property type="entry name" value="Cyt_P450"/>
</dbReference>
<dbReference type="RefSeq" id="XP_047775084.1">
    <property type="nucleotide sequence ID" value="XM_047927890.1"/>
</dbReference>
<dbReference type="PANTHER" id="PTHR24305">
    <property type="entry name" value="CYTOCHROME P450"/>
    <property type="match status" value="1"/>
</dbReference>
<keyword evidence="7 9" id="KW-0408">Iron</keyword>
<dbReference type="SUPFAM" id="SSF48264">
    <property type="entry name" value="Cytochrome P450"/>
    <property type="match status" value="1"/>
</dbReference>
<dbReference type="CDD" id="cd11069">
    <property type="entry name" value="CYP_FUM15-like"/>
    <property type="match status" value="1"/>
</dbReference>
<dbReference type="PRINTS" id="PR00385">
    <property type="entry name" value="P450"/>
</dbReference>
<dbReference type="Pfam" id="PF00067">
    <property type="entry name" value="p450"/>
    <property type="match status" value="1"/>
</dbReference>
<dbReference type="Gene3D" id="1.10.630.10">
    <property type="entry name" value="Cytochrome P450"/>
    <property type="match status" value="1"/>
</dbReference>
<accession>A0ABQ8K516</accession>
<gene>
    <name evidence="10" type="ORF">C8Q71DRAFT_861336</name>
</gene>
<evidence type="ECO:0000313" key="11">
    <source>
        <dbReference type="Proteomes" id="UP000814176"/>
    </source>
</evidence>
<dbReference type="EMBL" id="JADCUA010000023">
    <property type="protein sequence ID" value="KAH9832038.1"/>
    <property type="molecule type" value="Genomic_DNA"/>
</dbReference>
<keyword evidence="4 9" id="KW-0349">Heme</keyword>
<evidence type="ECO:0000256" key="7">
    <source>
        <dbReference type="ARBA" id="ARBA00023004"/>
    </source>
</evidence>
<dbReference type="InterPro" id="IPR050121">
    <property type="entry name" value="Cytochrome_P450_monoxygenase"/>
</dbReference>
<evidence type="ECO:0000313" key="10">
    <source>
        <dbReference type="EMBL" id="KAH9832038.1"/>
    </source>
</evidence>
<keyword evidence="11" id="KW-1185">Reference proteome</keyword>
<dbReference type="InterPro" id="IPR017972">
    <property type="entry name" value="Cyt_P450_CS"/>
</dbReference>
<keyword evidence="8 9" id="KW-0503">Monooxygenase</keyword>
<keyword evidence="6 9" id="KW-0560">Oxidoreductase</keyword>
<comment type="caution">
    <text evidence="10">The sequence shown here is derived from an EMBL/GenBank/DDBJ whole genome shotgun (WGS) entry which is preliminary data.</text>
</comment>
<name>A0ABQ8K516_9APHY</name>
<organism evidence="10 11">
    <name type="scientific">Rhodofomes roseus</name>
    <dbReference type="NCBI Taxonomy" id="34475"/>
    <lineage>
        <taxon>Eukaryota</taxon>
        <taxon>Fungi</taxon>
        <taxon>Dikarya</taxon>
        <taxon>Basidiomycota</taxon>
        <taxon>Agaricomycotina</taxon>
        <taxon>Agaricomycetes</taxon>
        <taxon>Polyporales</taxon>
        <taxon>Rhodofomes</taxon>
    </lineage>
</organism>
<dbReference type="InterPro" id="IPR036396">
    <property type="entry name" value="Cyt_P450_sf"/>
</dbReference>
<dbReference type="InterPro" id="IPR002401">
    <property type="entry name" value="Cyt_P450_E_grp-I"/>
</dbReference>
<proteinExistence type="inferred from homology"/>
<protein>
    <submittedName>
        <fullName evidence="10">Cytochrome P450</fullName>
    </submittedName>
</protein>
<evidence type="ECO:0000256" key="6">
    <source>
        <dbReference type="ARBA" id="ARBA00023002"/>
    </source>
</evidence>
<evidence type="ECO:0000256" key="5">
    <source>
        <dbReference type="ARBA" id="ARBA00022723"/>
    </source>
</evidence>
<keyword evidence="5 9" id="KW-0479">Metal-binding</keyword>
<dbReference type="PROSITE" id="PS00086">
    <property type="entry name" value="CYTOCHROME_P450"/>
    <property type="match status" value="1"/>
</dbReference>
<dbReference type="Proteomes" id="UP000814176">
    <property type="component" value="Unassembled WGS sequence"/>
</dbReference>
<dbReference type="PANTHER" id="PTHR24305:SF166">
    <property type="entry name" value="CYTOCHROME P450 12A4, MITOCHONDRIAL-RELATED"/>
    <property type="match status" value="1"/>
</dbReference>
<evidence type="ECO:0000256" key="8">
    <source>
        <dbReference type="ARBA" id="ARBA00023033"/>
    </source>
</evidence>
<evidence type="ECO:0000256" key="4">
    <source>
        <dbReference type="ARBA" id="ARBA00022617"/>
    </source>
</evidence>
<sequence>MVLESALHAVLRVQVLLKVVGLVGLGLLLRELLSYIRLRIALLSVSKLPGPPAQSYWTGNLKQLIARDAEEFQQHVALDYGPVTKLNGFFGEPILYVSDPKALHSILIKDEHVFQEGKEFLAIMKCLFGNCLSGASGPDHGKQRKMLNPVFSVKHMRHMLPLFWELGHKFSEAIGTRVREGPQELDMLSWCGRVALELIGQGGLGYSFDPLVTDKADSYADALKSLVPELDSLMLFRKFISISEPLPTWIRRSFVSLFPPGTRVHTLANIINNLDKNSKGIYADKKRALEQGDAEIMKQIAQGKDIMSILLRANASADPEDRLSDEDVIAQMSLFIVGGLDTTASALSRALMLLAENPERQQRLRQELLRSDACGNMPYDELNRLPYLDAAVRETLRLYPPGTIIFRVAGQDAVLPLSEPVHTTDGKTMDAIPVTKGSQYLVGFTGCNMSKGLWGEDALEWKPERWLAPLPATIIESRIPGVYSNLMTFSGGKRACIGFKFSEMEIKVVLAVLLSKFTFEPSDKPIVWNVASVWYPTVGRKSNTPELPLKVGLYQPSMN</sequence>
<dbReference type="GeneID" id="72008622"/>
<evidence type="ECO:0000256" key="3">
    <source>
        <dbReference type="ARBA" id="ARBA00010617"/>
    </source>
</evidence>